<evidence type="ECO:0000256" key="7">
    <source>
        <dbReference type="ARBA" id="ARBA00022723"/>
    </source>
</evidence>
<comment type="cofactor">
    <cofactor evidence="1">
        <name>Mn(2+)</name>
        <dbReference type="ChEBI" id="CHEBI:29035"/>
    </cofactor>
</comment>
<evidence type="ECO:0000256" key="4">
    <source>
        <dbReference type="ARBA" id="ARBA00022490"/>
    </source>
</evidence>
<accession>A0A8B8UTS3</accession>
<protein>
    <recommendedName>
        <fullName evidence="12">glycogenin glucosyltransferase</fullName>
        <ecNumber evidence="12">2.4.1.186</ecNumber>
    </recommendedName>
</protein>
<evidence type="ECO:0000256" key="6">
    <source>
        <dbReference type="ARBA" id="ARBA00022679"/>
    </source>
</evidence>
<evidence type="ECO:0000256" key="15">
    <source>
        <dbReference type="ARBA" id="ARBA00059480"/>
    </source>
</evidence>
<dbReference type="EC" id="2.4.1.186" evidence="12"/>
<evidence type="ECO:0000256" key="5">
    <source>
        <dbReference type="ARBA" id="ARBA00022554"/>
    </source>
</evidence>
<keyword evidence="6" id="KW-0808">Transferase</keyword>
<dbReference type="GO" id="GO:0005773">
    <property type="term" value="C:vacuole"/>
    <property type="evidence" value="ECO:0007669"/>
    <property type="project" value="UniProtKB-SubCell"/>
</dbReference>
<evidence type="ECO:0000256" key="11">
    <source>
        <dbReference type="ARBA" id="ARBA00038162"/>
    </source>
</evidence>
<dbReference type="FunFam" id="3.90.550.10:FF:000148">
    <property type="entry name" value="Glg2p"/>
    <property type="match status" value="1"/>
</dbReference>
<evidence type="ECO:0000256" key="8">
    <source>
        <dbReference type="ARBA" id="ARBA00023056"/>
    </source>
</evidence>
<comment type="function">
    <text evidence="15">Self-glucosylating initiator of glycogen synthesis. It catalyzes the formation of a short alpha (1,4)-glucosyl chain covalently attached via a glucose 1-O-tyrosyl linkage to internal tyrosine residues and these chains act as primers for the elongation reaction catalyzed by glycogen synthase. Capable of transferring glucosyl residues to unbound acceptors such as free oligoglucans or oligoglucan derivatives.</text>
</comment>
<evidence type="ECO:0000313" key="17">
    <source>
        <dbReference type="RefSeq" id="XP_033767154.1"/>
    </source>
</evidence>
<comment type="catalytic activity">
    <reaction evidence="14">
        <text>L-tyrosyl-[glycogenin] + UDP-alpha-D-glucose = alpha-D-glucosyl-L-tyrosyl-[glycogenin] + UDP + H(+)</text>
        <dbReference type="Rhea" id="RHEA:23360"/>
        <dbReference type="Rhea" id="RHEA-COMP:14604"/>
        <dbReference type="Rhea" id="RHEA-COMP:14605"/>
        <dbReference type="ChEBI" id="CHEBI:15378"/>
        <dbReference type="ChEBI" id="CHEBI:46858"/>
        <dbReference type="ChEBI" id="CHEBI:58223"/>
        <dbReference type="ChEBI" id="CHEBI:58885"/>
        <dbReference type="ChEBI" id="CHEBI:140573"/>
        <dbReference type="EC" id="2.4.1.186"/>
    </reaction>
</comment>
<dbReference type="CDD" id="cd02537">
    <property type="entry name" value="GT8_Glycogenin"/>
    <property type="match status" value="1"/>
</dbReference>
<dbReference type="InterPro" id="IPR050587">
    <property type="entry name" value="GNT1/Glycosyltrans_8"/>
</dbReference>
<comment type="similarity">
    <text evidence="11">Belongs to the glycosyltransferase 8 family. Glycogenin subfamily.</text>
</comment>
<dbReference type="InterPro" id="IPR002495">
    <property type="entry name" value="Glyco_trans_8"/>
</dbReference>
<comment type="subcellular location">
    <subcellularLocation>
        <location evidence="3">Cytoplasm</location>
    </subcellularLocation>
    <subcellularLocation>
        <location evidence="2">Vacuole</location>
    </subcellularLocation>
</comment>
<keyword evidence="7" id="KW-0479">Metal-binding</keyword>
<keyword evidence="10" id="KW-0464">Manganese</keyword>
<dbReference type="Gene3D" id="3.90.550.10">
    <property type="entry name" value="Spore Coat Polysaccharide Biosynthesis Protein SpsA, Chain A"/>
    <property type="match status" value="1"/>
</dbReference>
<feature type="region of interest" description="Disordered" evidence="16">
    <location>
        <begin position="331"/>
        <end position="358"/>
    </location>
</feature>
<dbReference type="GeneID" id="54631483"/>
<name>A0A8B8UTS3_SACPA</name>
<evidence type="ECO:0000256" key="1">
    <source>
        <dbReference type="ARBA" id="ARBA00001936"/>
    </source>
</evidence>
<evidence type="ECO:0000256" key="12">
    <source>
        <dbReference type="ARBA" id="ARBA00038934"/>
    </source>
</evidence>
<feature type="compositionally biased region" description="Basic and acidic residues" evidence="16">
    <location>
        <begin position="341"/>
        <end position="351"/>
    </location>
</feature>
<dbReference type="OrthoDB" id="2014201at2759"/>
<dbReference type="VEuPathDB" id="FungiDB:SPAR_J00740"/>
<evidence type="ECO:0000256" key="3">
    <source>
        <dbReference type="ARBA" id="ARBA00004496"/>
    </source>
</evidence>
<keyword evidence="9" id="KW-0325">Glycoprotein</keyword>
<reference evidence="17" key="2">
    <citation type="submission" date="2020-01" db="EMBL/GenBank/DDBJ databases">
        <title>Population-level Yeast Reference Genomes.</title>
        <authorList>
            <person name="Yue J.-X."/>
        </authorList>
    </citation>
    <scope>NUCLEOTIDE SEQUENCE</scope>
    <source>
        <strain evidence="17">CBS432</strain>
    </source>
</reference>
<dbReference type="SUPFAM" id="SSF53448">
    <property type="entry name" value="Nucleotide-diphospho-sugar transferases"/>
    <property type="match status" value="1"/>
</dbReference>
<keyword evidence="5" id="KW-0926">Vacuole</keyword>
<reference evidence="17" key="1">
    <citation type="journal article" date="2017" name="Nat. Genet.">
        <title>Contrasting evolutionary genome dynamics between domesticated and wild yeasts.</title>
        <authorList>
            <person name="Yue J.X."/>
            <person name="Li J."/>
            <person name="Aigrain L."/>
            <person name="Hallin J."/>
            <person name="Persson K."/>
            <person name="Oliver K."/>
            <person name="Bergstrom A."/>
            <person name="Coupland P."/>
            <person name="Warringer J."/>
            <person name="Lagomarsino M.C."/>
            <person name="Fischer G."/>
            <person name="Durbin R."/>
            <person name="Liti G."/>
        </authorList>
    </citation>
    <scope>NUCLEOTIDE SEQUENCE</scope>
    <source>
        <strain evidence="17">CBS432</strain>
    </source>
</reference>
<evidence type="ECO:0000256" key="2">
    <source>
        <dbReference type="ARBA" id="ARBA00004116"/>
    </source>
</evidence>
<keyword evidence="4" id="KW-0963">Cytoplasm</keyword>
<proteinExistence type="inferred from homology"/>
<dbReference type="InterPro" id="IPR029044">
    <property type="entry name" value="Nucleotide-diphossugar_trans"/>
</dbReference>
<evidence type="ECO:0000256" key="13">
    <source>
        <dbReference type="ARBA" id="ARBA00050886"/>
    </source>
</evidence>
<keyword evidence="8" id="KW-0320">Glycogen biosynthesis</keyword>
<dbReference type="GO" id="GO:0005978">
    <property type="term" value="P:glycogen biosynthetic process"/>
    <property type="evidence" value="ECO:0007669"/>
    <property type="project" value="UniProtKB-KW"/>
</dbReference>
<evidence type="ECO:0000256" key="10">
    <source>
        <dbReference type="ARBA" id="ARBA00023211"/>
    </source>
</evidence>
<reference evidence="17" key="4">
    <citation type="submission" date="2025-08" db="UniProtKB">
        <authorList>
            <consortium name="RefSeq"/>
        </authorList>
    </citation>
    <scope>IDENTIFICATION</scope>
    <source>
        <strain evidence="17">CBS432</strain>
    </source>
</reference>
<dbReference type="GO" id="GO:0046872">
    <property type="term" value="F:metal ion binding"/>
    <property type="evidence" value="ECO:0007669"/>
    <property type="project" value="UniProtKB-KW"/>
</dbReference>
<gene>
    <name evidence="17" type="primary">GLG2</name>
    <name evidence="17" type="ORF">SPAR_J00740</name>
</gene>
<dbReference type="GO" id="GO:0008466">
    <property type="term" value="F:glycogenin glucosyltransferase activity"/>
    <property type="evidence" value="ECO:0007669"/>
    <property type="project" value="UniProtKB-EC"/>
</dbReference>
<reference evidence="17" key="3">
    <citation type="submission" date="2025-07" db="EMBL/GenBank/DDBJ databases">
        <authorList>
            <consortium name="NCBI Genome Project"/>
        </authorList>
    </citation>
    <scope>NUCLEOTIDE SEQUENCE</scope>
    <source>
        <strain evidence="17">CBS432</strain>
    </source>
</reference>
<dbReference type="AlphaFoldDB" id="A0A8B8UTS3"/>
<dbReference type="PANTHER" id="PTHR11183">
    <property type="entry name" value="GLYCOGENIN SUBFAMILY MEMBER"/>
    <property type="match status" value="1"/>
</dbReference>
<evidence type="ECO:0000256" key="16">
    <source>
        <dbReference type="SAM" id="MobiDB-lite"/>
    </source>
</evidence>
<dbReference type="KEGG" id="spao:SPAR_J00740"/>
<evidence type="ECO:0000256" key="9">
    <source>
        <dbReference type="ARBA" id="ARBA00023180"/>
    </source>
</evidence>
<comment type="catalytic activity">
    <reaction evidence="13">
        <text>[1,4-alpha-D-glucosyl](n)-L-tyrosyl-[glycogenin] + UDP-alpha-D-glucose = [1,4-alpha-D-glucosyl](n+1)-L-tyrosyl-[glycogenin] + UDP + H(+)</text>
        <dbReference type="Rhea" id="RHEA:56560"/>
        <dbReference type="Rhea" id="RHEA-COMP:14606"/>
        <dbReference type="Rhea" id="RHEA-COMP:14607"/>
        <dbReference type="ChEBI" id="CHEBI:15378"/>
        <dbReference type="ChEBI" id="CHEBI:58223"/>
        <dbReference type="ChEBI" id="CHEBI:58885"/>
        <dbReference type="ChEBI" id="CHEBI:140574"/>
        <dbReference type="EC" id="2.4.1.186"/>
    </reaction>
</comment>
<dbReference type="Pfam" id="PF01501">
    <property type="entry name" value="Glyco_transf_8"/>
    <property type="match status" value="1"/>
</dbReference>
<evidence type="ECO:0000256" key="14">
    <source>
        <dbReference type="ARBA" id="ARBA00052293"/>
    </source>
</evidence>
<dbReference type="RefSeq" id="XP_033767154.1">
    <property type="nucleotide sequence ID" value="XM_033911263.1"/>
</dbReference>
<organism evidence="17">
    <name type="scientific">Saccharomyces paradoxus</name>
    <name type="common">Yeast</name>
    <name type="synonym">Saccharomyces douglasii</name>
    <dbReference type="NCBI Taxonomy" id="27291"/>
    <lineage>
        <taxon>Eukaryota</taxon>
        <taxon>Fungi</taxon>
        <taxon>Dikarya</taxon>
        <taxon>Ascomycota</taxon>
        <taxon>Saccharomycotina</taxon>
        <taxon>Saccharomycetes</taxon>
        <taxon>Saccharomycetales</taxon>
        <taxon>Saccharomycetaceae</taxon>
        <taxon>Saccharomyces</taxon>
    </lineage>
</organism>
<sequence length="380" mass="44417">MARKVAICTLIYSRDYLPGALTLAYQLQKLLKHAVVEYQITVCLLIESKLFRDEFSPQEIALIRSLFKEIIIIEPLKDQEKSVEKNKANLELLKRPELSHTLLKARLWELVQFDQVLFLDADTLPLNKEFFRILQLYPEQTRFQIAAVPDIGWPDMFNTGVLLLIPDLEMARSLQNFLVKTVSIDGADQGIFNQFFNPICNYSKEVLHNVSPLMEWIRLPFIYNVTMPNYGYQSSPAMSFFQQHIKLIHFIGAFKPWSHTTSDYNDHYYQLWRSTQCGLYGECHLSDYFTHLQLGNIETDTNFHHEPPCLKNLLKHSTKGHQKQVEFDETQVDQNASQKSAAEKHDFERPTSEPQSAFKFDWETTDYLDRVQRAFPRPDT</sequence>